<dbReference type="EMBL" id="AGTP01008733">
    <property type="status" value="NOT_ANNOTATED_CDS"/>
    <property type="molecule type" value="Genomic_DNA"/>
</dbReference>
<proteinExistence type="predicted"/>
<dbReference type="EMBL" id="AGTP01008728">
    <property type="status" value="NOT_ANNOTATED_CDS"/>
    <property type="molecule type" value="Genomic_DNA"/>
</dbReference>
<organism evidence="11 12">
    <name type="scientific">Ictidomys tridecemlineatus</name>
    <name type="common">Thirteen-lined ground squirrel</name>
    <name type="synonym">Spermophilus tridecemlineatus</name>
    <dbReference type="NCBI Taxonomy" id="43179"/>
    <lineage>
        <taxon>Eukaryota</taxon>
        <taxon>Metazoa</taxon>
        <taxon>Chordata</taxon>
        <taxon>Craniata</taxon>
        <taxon>Vertebrata</taxon>
        <taxon>Euteleostomi</taxon>
        <taxon>Mammalia</taxon>
        <taxon>Eutheria</taxon>
        <taxon>Euarchontoglires</taxon>
        <taxon>Glires</taxon>
        <taxon>Rodentia</taxon>
        <taxon>Sciuromorpha</taxon>
        <taxon>Sciuridae</taxon>
        <taxon>Xerinae</taxon>
        <taxon>Marmotini</taxon>
        <taxon>Ictidomys</taxon>
    </lineage>
</organism>
<protein>
    <submittedName>
        <fullName evidence="11">Testis associated actin remodelling kinase 2</fullName>
    </submittedName>
</protein>
<dbReference type="PANTHER" id="PTHR46485">
    <property type="entry name" value="LIM DOMAIN KINASE 1"/>
    <property type="match status" value="1"/>
</dbReference>
<comment type="cofactor">
    <cofactor evidence="2">
        <name>Mg(2+)</name>
        <dbReference type="ChEBI" id="CHEBI:18420"/>
    </cofactor>
</comment>
<dbReference type="InterPro" id="IPR000719">
    <property type="entry name" value="Prot_kinase_dom"/>
</dbReference>
<evidence type="ECO:0000256" key="2">
    <source>
        <dbReference type="ARBA" id="ARBA00001946"/>
    </source>
</evidence>
<evidence type="ECO:0000313" key="12">
    <source>
        <dbReference type="Proteomes" id="UP000005215"/>
    </source>
</evidence>
<dbReference type="GO" id="GO:0030036">
    <property type="term" value="P:actin cytoskeleton organization"/>
    <property type="evidence" value="ECO:0007669"/>
    <property type="project" value="TreeGrafter"/>
</dbReference>
<evidence type="ECO:0000256" key="8">
    <source>
        <dbReference type="ARBA" id="ARBA00023211"/>
    </source>
</evidence>
<dbReference type="PROSITE" id="PS00109">
    <property type="entry name" value="PROTEIN_KINASE_TYR"/>
    <property type="match status" value="1"/>
</dbReference>
<dbReference type="EMBL" id="AGTP01008729">
    <property type="status" value="NOT_ANNOTATED_CDS"/>
    <property type="molecule type" value="Genomic_DNA"/>
</dbReference>
<dbReference type="InterPro" id="IPR011009">
    <property type="entry name" value="Kinase-like_dom_sf"/>
</dbReference>
<evidence type="ECO:0000256" key="5">
    <source>
        <dbReference type="ARBA" id="ARBA00022741"/>
    </source>
</evidence>
<gene>
    <name evidence="11" type="primary">TESK2</name>
</gene>
<evidence type="ECO:0000256" key="6">
    <source>
        <dbReference type="ARBA" id="ARBA00022777"/>
    </source>
</evidence>
<dbReference type="PROSITE" id="PS00107">
    <property type="entry name" value="PROTEIN_KINASE_ATP"/>
    <property type="match status" value="1"/>
</dbReference>
<dbReference type="PANTHER" id="PTHR46485:SF6">
    <property type="entry name" value="DUAL SPECIFICITY TESTIS-SPECIFIC PROTEIN KINASE 2"/>
    <property type="match status" value="1"/>
</dbReference>
<evidence type="ECO:0000313" key="11">
    <source>
        <dbReference type="Ensembl" id="ENSSTOP00000029308.1"/>
    </source>
</evidence>
<dbReference type="InterPro" id="IPR017441">
    <property type="entry name" value="Protein_kinase_ATP_BS"/>
</dbReference>
<feature type="domain" description="Protein kinase" evidence="10">
    <location>
        <begin position="51"/>
        <end position="290"/>
    </location>
</feature>
<dbReference type="Gene3D" id="1.10.510.10">
    <property type="entry name" value="Transferase(Phosphotransferase) domain 1"/>
    <property type="match status" value="1"/>
</dbReference>
<evidence type="ECO:0000256" key="1">
    <source>
        <dbReference type="ARBA" id="ARBA00001936"/>
    </source>
</evidence>
<dbReference type="InterPro" id="IPR008266">
    <property type="entry name" value="Tyr_kinase_AS"/>
</dbReference>
<reference evidence="11" key="3">
    <citation type="submission" date="2025-09" db="UniProtKB">
        <authorList>
            <consortium name="Ensembl"/>
        </authorList>
    </citation>
    <scope>IDENTIFICATION</scope>
</reference>
<evidence type="ECO:0000256" key="3">
    <source>
        <dbReference type="ARBA" id="ARBA00022527"/>
    </source>
</evidence>
<evidence type="ECO:0000256" key="9">
    <source>
        <dbReference type="PROSITE-ProRule" id="PRU10141"/>
    </source>
</evidence>
<reference evidence="12" key="1">
    <citation type="submission" date="2011-11" db="EMBL/GenBank/DDBJ databases">
        <title>The Draft Genome of Spermophilus tridecemlineatus.</title>
        <authorList>
            <consortium name="The Broad Institute Genome Assembly &amp; Analysis Group"/>
            <consortium name="Computational R&amp;D Group"/>
            <consortium name="and Sequencing Platform"/>
            <person name="Di Palma F."/>
            <person name="Alfoldi J."/>
            <person name="Johnson J."/>
            <person name="Berlin A."/>
            <person name="Gnerre S."/>
            <person name="Jaffe D."/>
            <person name="MacCallum I."/>
            <person name="Young S."/>
            <person name="Walker B.J."/>
            <person name="Lindblad-Toh K."/>
        </authorList>
    </citation>
    <scope>NUCLEOTIDE SEQUENCE [LARGE SCALE GENOMIC DNA]</scope>
</reference>
<dbReference type="GO" id="GO:0004674">
    <property type="term" value="F:protein serine/threonine kinase activity"/>
    <property type="evidence" value="ECO:0007669"/>
    <property type="project" value="UniProtKB-KW"/>
</dbReference>
<evidence type="ECO:0000259" key="10">
    <source>
        <dbReference type="PROSITE" id="PS50011"/>
    </source>
</evidence>
<keyword evidence="7 9" id="KW-0067">ATP-binding</keyword>
<name>A0A287D6Z3_ICTTR</name>
<dbReference type="EMBL" id="AGTP01008732">
    <property type="status" value="NOT_ANNOTATED_CDS"/>
    <property type="molecule type" value="Genomic_DNA"/>
</dbReference>
<dbReference type="InterPro" id="IPR050940">
    <property type="entry name" value="Actin_reg-Ser/Thr_kinase"/>
</dbReference>
<dbReference type="Proteomes" id="UP000005215">
    <property type="component" value="Unassembled WGS sequence"/>
</dbReference>
<comment type="cofactor">
    <cofactor evidence="1">
        <name>Mn(2+)</name>
        <dbReference type="ChEBI" id="CHEBI:29035"/>
    </cofactor>
</comment>
<accession>A0A287D6Z3</accession>
<keyword evidence="12" id="KW-1185">Reference proteome</keyword>
<dbReference type="FunFam" id="1.10.510.10:FF:002766">
    <property type="match status" value="1"/>
</dbReference>
<keyword evidence="6" id="KW-0418">Kinase</keyword>
<keyword evidence="3" id="KW-0723">Serine/threonine-protein kinase</keyword>
<dbReference type="EMBL" id="AGTP01008730">
    <property type="status" value="NOT_ANNOTATED_CDS"/>
    <property type="molecule type" value="Genomic_DNA"/>
</dbReference>
<dbReference type="GeneTree" id="ENSGT00940000158765"/>
<reference evidence="11" key="2">
    <citation type="submission" date="2025-08" db="UniProtKB">
        <authorList>
            <consortium name="Ensembl"/>
        </authorList>
    </citation>
    <scope>IDENTIFICATION</scope>
</reference>
<feature type="binding site" evidence="9">
    <location>
        <position position="80"/>
    </location>
    <ligand>
        <name>ATP</name>
        <dbReference type="ChEBI" id="CHEBI:30616"/>
    </ligand>
</feature>
<keyword evidence="8" id="KW-0464">Manganese</keyword>
<dbReference type="AlphaFoldDB" id="A0A287D6Z3"/>
<sequence length="290" mass="32697">MDRSKWNSIKRLEEFEGGGGGDGNMTQVGRVWPSSYRALISAFSRLTRLDDFTCEKIGSGFFSEVFKVRHRASGQVMALKMNTLSSNRANMLKEVQLMNRLSHPNILRYLGVCVHEGQLHALTEYINSGNLEQLLDSNLHLPWTVRVKLAYDIAVGLSYLHFKGIFHRDLTSKNCLIKRDENGYSAVVADFGLAEKIPDASMGNEKLAVVGSPFWMAPEVLRDEPYNEKFSLESTFRSTFMFRISGWTMTLSSTWWETVPQTFCSSPSTAVPMDLLCGRTILSFPRGLCP</sequence>
<dbReference type="PROSITE" id="PS50011">
    <property type="entry name" value="PROTEIN_KINASE_DOM"/>
    <property type="match status" value="1"/>
</dbReference>
<dbReference type="GO" id="GO:0005524">
    <property type="term" value="F:ATP binding"/>
    <property type="evidence" value="ECO:0007669"/>
    <property type="project" value="UniProtKB-UniRule"/>
</dbReference>
<evidence type="ECO:0000256" key="7">
    <source>
        <dbReference type="ARBA" id="ARBA00022840"/>
    </source>
</evidence>
<dbReference type="Ensembl" id="ENSSTOT00000034093.1">
    <property type="protein sequence ID" value="ENSSTOP00000029308.1"/>
    <property type="gene ID" value="ENSSTOG00000010678.3"/>
</dbReference>
<dbReference type="GO" id="GO:0046872">
    <property type="term" value="F:metal ion binding"/>
    <property type="evidence" value="ECO:0007669"/>
    <property type="project" value="UniProtKB-KW"/>
</dbReference>
<dbReference type="GO" id="GO:0005737">
    <property type="term" value="C:cytoplasm"/>
    <property type="evidence" value="ECO:0007669"/>
    <property type="project" value="TreeGrafter"/>
</dbReference>
<keyword evidence="5 9" id="KW-0547">Nucleotide-binding</keyword>
<dbReference type="Gene3D" id="3.30.200.20">
    <property type="entry name" value="Phosphorylase Kinase, domain 1"/>
    <property type="match status" value="1"/>
</dbReference>
<dbReference type="EMBL" id="AGTP01008734">
    <property type="status" value="NOT_ANNOTATED_CDS"/>
    <property type="molecule type" value="Genomic_DNA"/>
</dbReference>
<keyword evidence="4" id="KW-0808">Transferase</keyword>
<dbReference type="EMBL" id="AGTP01008731">
    <property type="status" value="NOT_ANNOTATED_CDS"/>
    <property type="molecule type" value="Genomic_DNA"/>
</dbReference>
<dbReference type="EMBL" id="AGTP01008735">
    <property type="status" value="NOT_ANNOTATED_CDS"/>
    <property type="molecule type" value="Genomic_DNA"/>
</dbReference>
<dbReference type="Pfam" id="PF00069">
    <property type="entry name" value="Pkinase"/>
    <property type="match status" value="1"/>
</dbReference>
<evidence type="ECO:0000256" key="4">
    <source>
        <dbReference type="ARBA" id="ARBA00022679"/>
    </source>
</evidence>
<dbReference type="GO" id="GO:0005634">
    <property type="term" value="C:nucleus"/>
    <property type="evidence" value="ECO:0007669"/>
    <property type="project" value="TreeGrafter"/>
</dbReference>
<dbReference type="FunFam" id="3.30.200.20:FF:000134">
    <property type="entry name" value="Dual specificity testis-specific protein kinase 2"/>
    <property type="match status" value="1"/>
</dbReference>
<dbReference type="SUPFAM" id="SSF56112">
    <property type="entry name" value="Protein kinase-like (PK-like)"/>
    <property type="match status" value="1"/>
</dbReference>